<dbReference type="RefSeq" id="WP_118599450.1">
    <property type="nucleotide sequence ID" value="NZ_QSHO01000028.1"/>
</dbReference>
<dbReference type="EMBL" id="QSHO01000028">
    <property type="protein sequence ID" value="RHC12356.1"/>
    <property type="molecule type" value="Genomic_DNA"/>
</dbReference>
<evidence type="ECO:0000313" key="2">
    <source>
        <dbReference type="EMBL" id="RHC12356.1"/>
    </source>
</evidence>
<sequence length="187" mass="21612">MQNEIVEINSKEVVVKEFRGQRVITFKDIDRVHERPSGTTRKRFNDNKKHFILGEDYFVRNSDEAKEEFGVTAPNGMYLITEQGYLMLVKSFTDDLAWTVQRQLVNNYFKQQTVHSITYQYPVSPAALESATNAGRLFERIMKSEGACPHEIAMVVKSIFNQAGIEVREQFIKIPAYEQLALDIITR</sequence>
<evidence type="ECO:0000259" key="1">
    <source>
        <dbReference type="Pfam" id="PF10543"/>
    </source>
</evidence>
<name>A0A413YTH5_9FIRM</name>
<organism evidence="2 3">
    <name type="scientific">Roseburia intestinalis</name>
    <dbReference type="NCBI Taxonomy" id="166486"/>
    <lineage>
        <taxon>Bacteria</taxon>
        <taxon>Bacillati</taxon>
        <taxon>Bacillota</taxon>
        <taxon>Clostridia</taxon>
        <taxon>Lachnospirales</taxon>
        <taxon>Lachnospiraceae</taxon>
        <taxon>Roseburia</taxon>
    </lineage>
</organism>
<accession>A0A413YTH5</accession>
<dbReference type="Proteomes" id="UP000283513">
    <property type="component" value="Unassembled WGS sequence"/>
</dbReference>
<proteinExistence type="predicted"/>
<dbReference type="AlphaFoldDB" id="A0A413YTH5"/>
<dbReference type="Pfam" id="PF10543">
    <property type="entry name" value="ORF6N"/>
    <property type="match status" value="1"/>
</dbReference>
<protein>
    <submittedName>
        <fullName evidence="2">ORF6N domain-containing protein</fullName>
    </submittedName>
</protein>
<evidence type="ECO:0000313" key="3">
    <source>
        <dbReference type="Proteomes" id="UP000283513"/>
    </source>
</evidence>
<reference evidence="2 3" key="1">
    <citation type="submission" date="2018-08" db="EMBL/GenBank/DDBJ databases">
        <title>A genome reference for cultivated species of the human gut microbiota.</title>
        <authorList>
            <person name="Zou Y."/>
            <person name="Xue W."/>
            <person name="Luo G."/>
        </authorList>
    </citation>
    <scope>NUCLEOTIDE SEQUENCE [LARGE SCALE GENOMIC DNA]</scope>
    <source>
        <strain evidence="2 3">AM37-1AC</strain>
    </source>
</reference>
<gene>
    <name evidence="2" type="ORF">DW856_18955</name>
</gene>
<feature type="domain" description="KilA-N DNA-binding" evidence="1">
    <location>
        <begin position="15"/>
        <end position="91"/>
    </location>
</feature>
<dbReference type="InterPro" id="IPR018873">
    <property type="entry name" value="KilA-N_DNA-bd_domain"/>
</dbReference>
<comment type="caution">
    <text evidence="2">The sequence shown here is derived from an EMBL/GenBank/DDBJ whole genome shotgun (WGS) entry which is preliminary data.</text>
</comment>